<organism evidence="1 2">
    <name type="scientific">Methylobrevis albus</name>
    <dbReference type="NCBI Taxonomy" id="2793297"/>
    <lineage>
        <taxon>Bacteria</taxon>
        <taxon>Pseudomonadati</taxon>
        <taxon>Pseudomonadota</taxon>
        <taxon>Alphaproteobacteria</taxon>
        <taxon>Hyphomicrobiales</taxon>
        <taxon>Pleomorphomonadaceae</taxon>
        <taxon>Methylobrevis</taxon>
    </lineage>
</organism>
<evidence type="ECO:0000313" key="1">
    <source>
        <dbReference type="EMBL" id="MBH0238286.1"/>
    </source>
</evidence>
<protein>
    <submittedName>
        <fullName evidence="1">Uncharacterized protein</fullName>
    </submittedName>
</protein>
<dbReference type="EMBL" id="JADZLT010000050">
    <property type="protein sequence ID" value="MBH0238286.1"/>
    <property type="molecule type" value="Genomic_DNA"/>
</dbReference>
<proteinExistence type="predicted"/>
<reference evidence="1" key="1">
    <citation type="submission" date="2020-12" db="EMBL/GenBank/DDBJ databases">
        <title>Methylobrevis albus sp. nov., isolated from fresh water lack sediment.</title>
        <authorList>
            <person name="Zou Q."/>
        </authorList>
    </citation>
    <scope>NUCLEOTIDE SEQUENCE</scope>
    <source>
        <strain evidence="1">L22</strain>
    </source>
</reference>
<dbReference type="AlphaFoldDB" id="A0A931N003"/>
<gene>
    <name evidence="1" type="ORF">I5731_10660</name>
</gene>
<keyword evidence="2" id="KW-1185">Reference proteome</keyword>
<accession>A0A931N003</accession>
<evidence type="ECO:0000313" key="2">
    <source>
        <dbReference type="Proteomes" id="UP000631694"/>
    </source>
</evidence>
<comment type="caution">
    <text evidence="1">The sequence shown here is derived from an EMBL/GenBank/DDBJ whole genome shotgun (WGS) entry which is preliminary data.</text>
</comment>
<dbReference type="RefSeq" id="WP_197311368.1">
    <property type="nucleotide sequence ID" value="NZ_JADZLT010000050.1"/>
</dbReference>
<name>A0A931N003_9HYPH</name>
<dbReference type="Proteomes" id="UP000631694">
    <property type="component" value="Unassembled WGS sequence"/>
</dbReference>
<sequence length="72" mass="8310">MNLIDIVMTVCLLSDPNSCREHRIRYESFEPLKQCVFDAQFYIAQFMGDHPELKLTNWGCAYPGEAPEPKNS</sequence>